<evidence type="ECO:0000256" key="9">
    <source>
        <dbReference type="PROSITE-ProRule" id="PRU00169"/>
    </source>
</evidence>
<evidence type="ECO:0000256" key="5">
    <source>
        <dbReference type="ARBA" id="ARBA00023015"/>
    </source>
</evidence>
<dbReference type="SUPFAM" id="SSF52172">
    <property type="entry name" value="CheY-like"/>
    <property type="match status" value="1"/>
</dbReference>
<dbReference type="PIRSF" id="PIRSF006171">
    <property type="entry name" value="RR_citrat_malat"/>
    <property type="match status" value="1"/>
</dbReference>
<keyword evidence="6" id="KW-0238">DNA-binding</keyword>
<evidence type="ECO:0000313" key="12">
    <source>
        <dbReference type="Proteomes" id="UP001597041"/>
    </source>
</evidence>
<dbReference type="Pfam" id="PF00072">
    <property type="entry name" value="Response_reg"/>
    <property type="match status" value="1"/>
</dbReference>
<dbReference type="InterPro" id="IPR036390">
    <property type="entry name" value="WH_DNA-bd_sf"/>
</dbReference>
<accession>A0ABW3NFD8</accession>
<reference evidence="12" key="1">
    <citation type="journal article" date="2019" name="Int. J. Syst. Evol. Microbiol.">
        <title>The Global Catalogue of Microorganisms (GCM) 10K type strain sequencing project: providing services to taxonomists for standard genome sequencing and annotation.</title>
        <authorList>
            <consortium name="The Broad Institute Genomics Platform"/>
            <consortium name="The Broad Institute Genome Sequencing Center for Infectious Disease"/>
            <person name="Wu L."/>
            <person name="Ma J."/>
        </authorList>
    </citation>
    <scope>NUCLEOTIDE SEQUENCE [LARGE SCALE GENOMIC DNA]</scope>
    <source>
        <strain evidence="12">CCUG 56608</strain>
    </source>
</reference>
<protein>
    <submittedName>
        <fullName evidence="11">Response regulator</fullName>
    </submittedName>
</protein>
<evidence type="ECO:0000256" key="2">
    <source>
        <dbReference type="ARBA" id="ARBA00022490"/>
    </source>
</evidence>
<dbReference type="PANTHER" id="PTHR45526">
    <property type="entry name" value="TRANSCRIPTIONAL REGULATORY PROTEIN DPIA"/>
    <property type="match status" value="1"/>
</dbReference>
<gene>
    <name evidence="11" type="ORF">ACFQ19_03265</name>
</gene>
<comment type="caution">
    <text evidence="11">The sequence shown here is derived from an EMBL/GenBank/DDBJ whole genome shotgun (WGS) entry which is preliminary data.</text>
</comment>
<dbReference type="InterPro" id="IPR011006">
    <property type="entry name" value="CheY-like_superfamily"/>
</dbReference>
<dbReference type="PROSITE" id="PS50110">
    <property type="entry name" value="RESPONSE_REGULATORY"/>
    <property type="match status" value="1"/>
</dbReference>
<feature type="modified residue" description="4-aspartylphosphate" evidence="9">
    <location>
        <position position="59"/>
    </location>
</feature>
<evidence type="ECO:0000256" key="3">
    <source>
        <dbReference type="ARBA" id="ARBA00022553"/>
    </source>
</evidence>
<keyword evidence="3 9" id="KW-0597">Phosphoprotein</keyword>
<keyword evidence="2" id="KW-0963">Cytoplasm</keyword>
<dbReference type="InterPro" id="IPR051271">
    <property type="entry name" value="2C-system_Tx_regulators"/>
</dbReference>
<evidence type="ECO:0000256" key="8">
    <source>
        <dbReference type="ARBA" id="ARBA00023163"/>
    </source>
</evidence>
<name>A0ABW3NFD8_9BACI</name>
<dbReference type="SUPFAM" id="SSF46785">
    <property type="entry name" value="Winged helix' DNA-binding domain"/>
    <property type="match status" value="1"/>
</dbReference>
<evidence type="ECO:0000259" key="10">
    <source>
        <dbReference type="PROSITE" id="PS50110"/>
    </source>
</evidence>
<dbReference type="Pfam" id="PF20714">
    <property type="entry name" value="HTH_64"/>
    <property type="match status" value="1"/>
</dbReference>
<keyword evidence="5" id="KW-0805">Transcription regulation</keyword>
<keyword evidence="4" id="KW-0902">Two-component regulatory system</keyword>
<evidence type="ECO:0000256" key="1">
    <source>
        <dbReference type="ARBA" id="ARBA00004496"/>
    </source>
</evidence>
<dbReference type="RefSeq" id="WP_379590571.1">
    <property type="nucleotide sequence ID" value="NZ_JBHTKK010000002.1"/>
</dbReference>
<dbReference type="InterPro" id="IPR001789">
    <property type="entry name" value="Sig_transdc_resp-reg_receiver"/>
</dbReference>
<dbReference type="SMART" id="SM00448">
    <property type="entry name" value="REC"/>
    <property type="match status" value="1"/>
</dbReference>
<dbReference type="PANTHER" id="PTHR45526:SF6">
    <property type="entry name" value="TRANSCRIPTIONAL REGULATORY PROTEIN CITT"/>
    <property type="match status" value="1"/>
</dbReference>
<dbReference type="InterPro" id="IPR024187">
    <property type="entry name" value="Sig_transdc_resp-reg_cit/mal"/>
</dbReference>
<dbReference type="Proteomes" id="UP001597041">
    <property type="component" value="Unassembled WGS sequence"/>
</dbReference>
<dbReference type="EMBL" id="JBHTKK010000002">
    <property type="protein sequence ID" value="MFD1065036.1"/>
    <property type="molecule type" value="Genomic_DNA"/>
</dbReference>
<dbReference type="InterPro" id="IPR048714">
    <property type="entry name" value="DpiA-like_HTH"/>
</dbReference>
<feature type="domain" description="Response regulatory" evidence="10">
    <location>
        <begin position="6"/>
        <end position="124"/>
    </location>
</feature>
<comment type="subcellular location">
    <subcellularLocation>
        <location evidence="1">Cytoplasm</location>
    </subcellularLocation>
</comment>
<proteinExistence type="predicted"/>
<organism evidence="11 12">
    <name type="scientific">Oceanobacillus locisalsi</name>
    <dbReference type="NCBI Taxonomy" id="546107"/>
    <lineage>
        <taxon>Bacteria</taxon>
        <taxon>Bacillati</taxon>
        <taxon>Bacillota</taxon>
        <taxon>Bacilli</taxon>
        <taxon>Bacillales</taxon>
        <taxon>Bacillaceae</taxon>
        <taxon>Oceanobacillus</taxon>
    </lineage>
</organism>
<keyword evidence="12" id="KW-1185">Reference proteome</keyword>
<keyword evidence="8" id="KW-0804">Transcription</keyword>
<evidence type="ECO:0000256" key="6">
    <source>
        <dbReference type="ARBA" id="ARBA00023125"/>
    </source>
</evidence>
<evidence type="ECO:0000313" key="11">
    <source>
        <dbReference type="EMBL" id="MFD1065036.1"/>
    </source>
</evidence>
<dbReference type="CDD" id="cd19925">
    <property type="entry name" value="REC_citrate_TCS"/>
    <property type="match status" value="1"/>
</dbReference>
<dbReference type="Gene3D" id="3.40.50.2300">
    <property type="match status" value="1"/>
</dbReference>
<sequence>MHDSIQTLIIEDDFRVAEINRKYVERVEGFMVQEVVKTGEEALAYLKKCTSRPHLILLDIYIPDVQGLELLWQIRHLYHEIDLIPVTAANETVTVAEAFRGGAFDYIVKPVDAERFVQSLERYKAYREFIAAQETAGQMEIDAFIGVTDSSYPSFSSSSTNTNLPKGIDSITLNDIKQLLEANKGNGITAVELSKKIGTSRSTSRRYLEYLVSTKEVHTRLKYGTVGRPEREYMRRETYEQND</sequence>
<evidence type="ECO:0000256" key="4">
    <source>
        <dbReference type="ARBA" id="ARBA00023012"/>
    </source>
</evidence>
<evidence type="ECO:0000256" key="7">
    <source>
        <dbReference type="ARBA" id="ARBA00023159"/>
    </source>
</evidence>
<keyword evidence="7" id="KW-0010">Activator</keyword>